<keyword evidence="1" id="KW-0472">Membrane</keyword>
<reference evidence="2" key="1">
    <citation type="journal article" date="2019" name="Sci. Rep.">
        <title>Draft genome of Tanacetum cinerariifolium, the natural source of mosquito coil.</title>
        <authorList>
            <person name="Yamashiro T."/>
            <person name="Shiraishi A."/>
            <person name="Satake H."/>
            <person name="Nakayama K."/>
        </authorList>
    </citation>
    <scope>NUCLEOTIDE SEQUENCE</scope>
</reference>
<organism evidence="2">
    <name type="scientific">Tanacetum cinerariifolium</name>
    <name type="common">Dalmatian daisy</name>
    <name type="synonym">Chrysanthemum cinerariifolium</name>
    <dbReference type="NCBI Taxonomy" id="118510"/>
    <lineage>
        <taxon>Eukaryota</taxon>
        <taxon>Viridiplantae</taxon>
        <taxon>Streptophyta</taxon>
        <taxon>Embryophyta</taxon>
        <taxon>Tracheophyta</taxon>
        <taxon>Spermatophyta</taxon>
        <taxon>Magnoliopsida</taxon>
        <taxon>eudicotyledons</taxon>
        <taxon>Gunneridae</taxon>
        <taxon>Pentapetalae</taxon>
        <taxon>asterids</taxon>
        <taxon>campanulids</taxon>
        <taxon>Asterales</taxon>
        <taxon>Asteraceae</taxon>
        <taxon>Asteroideae</taxon>
        <taxon>Anthemideae</taxon>
        <taxon>Anthemidinae</taxon>
        <taxon>Tanacetum</taxon>
    </lineage>
</organism>
<evidence type="ECO:0008006" key="3">
    <source>
        <dbReference type="Google" id="ProtNLM"/>
    </source>
</evidence>
<keyword evidence="1" id="KW-1133">Transmembrane helix</keyword>
<gene>
    <name evidence="2" type="ORF">Tci_008027</name>
</gene>
<keyword evidence="1" id="KW-0812">Transmembrane</keyword>
<dbReference type="PANTHER" id="PTHR46238">
    <property type="entry name" value="REVERSE TRANSCRIPTASE DOMAIN-CONTAINING PROTEIN"/>
    <property type="match status" value="1"/>
</dbReference>
<evidence type="ECO:0000256" key="1">
    <source>
        <dbReference type="SAM" id="Phobius"/>
    </source>
</evidence>
<evidence type="ECO:0000313" key="2">
    <source>
        <dbReference type="EMBL" id="GEU36049.1"/>
    </source>
</evidence>
<feature type="transmembrane region" description="Helical" evidence="1">
    <location>
        <begin position="475"/>
        <end position="501"/>
    </location>
</feature>
<accession>A0A6L2JH15</accession>
<comment type="caution">
    <text evidence="2">The sequence shown here is derived from an EMBL/GenBank/DDBJ whole genome shotgun (WGS) entry which is preliminary data.</text>
</comment>
<dbReference type="PANTHER" id="PTHR46238:SF11">
    <property type="entry name" value="AGAMOUS-LIKE MADS-BOX PROTEIN AGL16"/>
    <property type="match status" value="1"/>
</dbReference>
<proteinExistence type="predicted"/>
<name>A0A6L2JH15_TANCI</name>
<protein>
    <recommendedName>
        <fullName evidence="3">Reverse transcriptase domain-containing protein</fullName>
    </recommendedName>
</protein>
<dbReference type="AlphaFoldDB" id="A0A6L2JH15"/>
<sequence>MYFSRDDDTKRRKQGGRGFWWKNLKGKAVETFRAIVVERLAALEEGNQEDIDLVKERYKVAKREAKIAVANAKDKAYKDLYEKLDFKEGANDIYKIANAQERRRMDIGNVRYIKDEGGRRAVRSSSPHMHYECYYSRINKGEVKTALKKMGRNKAVYPDQIPIEAWRLSEVIPIHKNKGNTQACSNYRGIKLLSHTMKLWERVIERSLKEKYRERQRDLHMAFLNLEKAYDSVPRELVWKTLIDEGTPRRYSRVIKDMGIQEDIPWCMIFVDDIVLIAESVKGLNNRLESWRKALEDNGLRVSRENMKYLRYDFDRFGEHRSGRIDDDVAHRIRAGWTKWRATSGVLCDWRIPLKLKGKFYKVAIRPYMLYCSECWPIMKAHATRVEVVELRMLRDQNAPVRRVEAMKFEGSWRRGRPKLRWKDRLKMDMKELLIFEDMTSDRNTWRDRIRSSGLFFFDVLYDRTLMLMSSLGDVVFFLMSVVVDLLLYDVVTPVLLMFFFSVESMMSADVDVD</sequence>
<dbReference type="EMBL" id="BKCJ010000764">
    <property type="protein sequence ID" value="GEU36049.1"/>
    <property type="molecule type" value="Genomic_DNA"/>
</dbReference>